<keyword evidence="2" id="KW-1185">Reference proteome</keyword>
<evidence type="ECO:0000313" key="2">
    <source>
        <dbReference type="Proteomes" id="UP000291343"/>
    </source>
</evidence>
<dbReference type="AlphaFoldDB" id="A0A482WVA8"/>
<comment type="caution">
    <text evidence="1">The sequence shown here is derived from an EMBL/GenBank/DDBJ whole genome shotgun (WGS) entry which is preliminary data.</text>
</comment>
<evidence type="ECO:0000313" key="1">
    <source>
        <dbReference type="EMBL" id="RZF37388.1"/>
    </source>
</evidence>
<name>A0A482WVA8_LAOST</name>
<reference evidence="1 2" key="1">
    <citation type="journal article" date="2017" name="Gigascience">
        <title>Genome sequence of the small brown planthopper, Laodelphax striatellus.</title>
        <authorList>
            <person name="Zhu J."/>
            <person name="Jiang F."/>
            <person name="Wang X."/>
            <person name="Yang P."/>
            <person name="Bao Y."/>
            <person name="Zhao W."/>
            <person name="Wang W."/>
            <person name="Lu H."/>
            <person name="Wang Q."/>
            <person name="Cui N."/>
            <person name="Li J."/>
            <person name="Chen X."/>
            <person name="Luo L."/>
            <person name="Yu J."/>
            <person name="Kang L."/>
            <person name="Cui F."/>
        </authorList>
    </citation>
    <scope>NUCLEOTIDE SEQUENCE [LARGE SCALE GENOMIC DNA]</scope>
    <source>
        <strain evidence="1">Lst14</strain>
    </source>
</reference>
<proteinExistence type="predicted"/>
<dbReference type="EMBL" id="QKKF02024593">
    <property type="protein sequence ID" value="RZF37388.1"/>
    <property type="molecule type" value="Genomic_DNA"/>
</dbReference>
<organism evidence="1 2">
    <name type="scientific">Laodelphax striatellus</name>
    <name type="common">Small brown planthopper</name>
    <name type="synonym">Delphax striatella</name>
    <dbReference type="NCBI Taxonomy" id="195883"/>
    <lineage>
        <taxon>Eukaryota</taxon>
        <taxon>Metazoa</taxon>
        <taxon>Ecdysozoa</taxon>
        <taxon>Arthropoda</taxon>
        <taxon>Hexapoda</taxon>
        <taxon>Insecta</taxon>
        <taxon>Pterygota</taxon>
        <taxon>Neoptera</taxon>
        <taxon>Paraneoptera</taxon>
        <taxon>Hemiptera</taxon>
        <taxon>Auchenorrhyncha</taxon>
        <taxon>Fulgoroidea</taxon>
        <taxon>Delphacidae</taxon>
        <taxon>Criomorphinae</taxon>
        <taxon>Laodelphax</taxon>
    </lineage>
</organism>
<accession>A0A482WVA8</accession>
<sequence length="108" mass="12204">MLEVEVIEYSSFVVELKDYASSQVKPPRRITLVPMAMVSKSEAGDGVKEPAVQTIQNIYYPEGWPISDVERANARDYCSRLIIEEVVERALKAKTASKIDLEAIWTIE</sequence>
<dbReference type="Proteomes" id="UP000291343">
    <property type="component" value="Unassembled WGS sequence"/>
</dbReference>
<gene>
    <name evidence="1" type="ORF">LSTR_LSTR009739</name>
</gene>
<protein>
    <submittedName>
        <fullName evidence="1">Uncharacterized protein</fullName>
    </submittedName>
</protein>
<dbReference type="InParanoid" id="A0A482WVA8"/>